<dbReference type="OrthoDB" id="9808822at2"/>
<accession>A0A2U1CHZ6</accession>
<dbReference type="EMBL" id="QEKO01000008">
    <property type="protein sequence ID" value="PVY60523.1"/>
    <property type="molecule type" value="Genomic_DNA"/>
</dbReference>
<evidence type="ECO:0000313" key="9">
    <source>
        <dbReference type="EMBL" id="PVY60523.1"/>
    </source>
</evidence>
<protein>
    <submittedName>
        <fullName evidence="9">G3E family GTPase</fullName>
    </submittedName>
</protein>
<sequence>MSNRIPVTVVTGFLGSGKTTLLNRVLSPERADPEAVRRIALLVNEVGTIGIDHERVRHISDNVILLESGCVCCSVRGDLVEALRELFLSALHKEIPAFSRILIETTGLADPAAVMHTLKYEGFLRDRYVYAGCITVADCVHGQAHLQDHAQALQQVVQADAVVLSKSDLVQPEARDALAAAILEVNAQARLFDQQSLPGLDELLAAATVGEAIGRDAAGLFLERSPGGGNPAARKFLHGAVQVFTLPVMNDVSHAAFSRAMGRIHELPGIDLLRLKGLLRFQGEGHFSAVHGVHRQLYPVEQLPDLPQGRAEALRPVLVFIVNGSGAPVFLAQLRDILDGEGIETGAPL</sequence>
<proteinExistence type="inferred from homology"/>
<dbReference type="GO" id="GO:0000166">
    <property type="term" value="F:nucleotide binding"/>
    <property type="evidence" value="ECO:0007669"/>
    <property type="project" value="UniProtKB-KW"/>
</dbReference>
<dbReference type="Pfam" id="PF07683">
    <property type="entry name" value="CobW_C"/>
    <property type="match status" value="1"/>
</dbReference>
<gene>
    <name evidence="9" type="ORF">C7440_3559</name>
</gene>
<evidence type="ECO:0000256" key="4">
    <source>
        <dbReference type="ARBA" id="ARBA00034320"/>
    </source>
</evidence>
<dbReference type="Gene3D" id="3.40.50.300">
    <property type="entry name" value="P-loop containing nucleotide triphosphate hydrolases"/>
    <property type="match status" value="1"/>
</dbReference>
<dbReference type="AlphaFoldDB" id="A0A2U1CHZ6"/>
<organism evidence="9 10">
    <name type="scientific">Pusillimonas noertemannii</name>
    <dbReference type="NCBI Taxonomy" id="305977"/>
    <lineage>
        <taxon>Bacteria</taxon>
        <taxon>Pseudomonadati</taxon>
        <taxon>Pseudomonadota</taxon>
        <taxon>Betaproteobacteria</taxon>
        <taxon>Burkholderiales</taxon>
        <taxon>Alcaligenaceae</taxon>
        <taxon>Pusillimonas</taxon>
    </lineage>
</organism>
<comment type="function">
    <text evidence="5">Zinc chaperone that directly transfers zinc cofactor to target proteins, thereby activating them. Zinc is transferred from the CXCC motif in the GTPase domain to the zinc binding site in target proteins in a process requiring GTP hydrolysis.</text>
</comment>
<dbReference type="Gene3D" id="3.30.1220.10">
    <property type="entry name" value="CobW-like, C-terminal domain"/>
    <property type="match status" value="1"/>
</dbReference>
<evidence type="ECO:0000259" key="8">
    <source>
        <dbReference type="Pfam" id="PF07683"/>
    </source>
</evidence>
<dbReference type="CDD" id="cd03112">
    <property type="entry name" value="CobW-like"/>
    <property type="match status" value="1"/>
</dbReference>
<comment type="catalytic activity">
    <reaction evidence="6">
        <text>GTP + H2O = GDP + phosphate + H(+)</text>
        <dbReference type="Rhea" id="RHEA:19669"/>
        <dbReference type="ChEBI" id="CHEBI:15377"/>
        <dbReference type="ChEBI" id="CHEBI:15378"/>
        <dbReference type="ChEBI" id="CHEBI:37565"/>
        <dbReference type="ChEBI" id="CHEBI:43474"/>
        <dbReference type="ChEBI" id="CHEBI:58189"/>
    </reaction>
    <physiologicalReaction direction="left-to-right" evidence="6">
        <dbReference type="Rhea" id="RHEA:19670"/>
    </physiologicalReaction>
</comment>
<dbReference type="InterPro" id="IPR003495">
    <property type="entry name" value="CobW/HypB/UreG_nucleotide-bd"/>
</dbReference>
<evidence type="ECO:0000256" key="6">
    <source>
        <dbReference type="ARBA" id="ARBA00049117"/>
    </source>
</evidence>
<dbReference type="Pfam" id="PF02492">
    <property type="entry name" value="cobW"/>
    <property type="match status" value="1"/>
</dbReference>
<keyword evidence="3" id="KW-0143">Chaperone</keyword>
<keyword evidence="10" id="KW-1185">Reference proteome</keyword>
<keyword evidence="2" id="KW-0378">Hydrolase</keyword>
<evidence type="ECO:0000256" key="2">
    <source>
        <dbReference type="ARBA" id="ARBA00022801"/>
    </source>
</evidence>
<evidence type="ECO:0000256" key="1">
    <source>
        <dbReference type="ARBA" id="ARBA00022741"/>
    </source>
</evidence>
<dbReference type="GO" id="GO:0005737">
    <property type="term" value="C:cytoplasm"/>
    <property type="evidence" value="ECO:0007669"/>
    <property type="project" value="TreeGrafter"/>
</dbReference>
<keyword evidence="1" id="KW-0547">Nucleotide-binding</keyword>
<dbReference type="RefSeq" id="WP_017524243.1">
    <property type="nucleotide sequence ID" value="NZ_JACCEX010000003.1"/>
</dbReference>
<evidence type="ECO:0000313" key="10">
    <source>
        <dbReference type="Proteomes" id="UP000246145"/>
    </source>
</evidence>
<dbReference type="SUPFAM" id="SSF90002">
    <property type="entry name" value="Hypothetical protein YjiA, C-terminal domain"/>
    <property type="match status" value="1"/>
</dbReference>
<dbReference type="InterPro" id="IPR027417">
    <property type="entry name" value="P-loop_NTPase"/>
</dbReference>
<dbReference type="Proteomes" id="UP000246145">
    <property type="component" value="Unassembled WGS sequence"/>
</dbReference>
<dbReference type="PANTHER" id="PTHR13748:SF62">
    <property type="entry name" value="COBW DOMAIN-CONTAINING PROTEIN"/>
    <property type="match status" value="1"/>
</dbReference>
<dbReference type="InterPro" id="IPR051316">
    <property type="entry name" value="Zinc-reg_GTPase_activator"/>
</dbReference>
<feature type="domain" description="CobW C-terminal" evidence="8">
    <location>
        <begin position="244"/>
        <end position="336"/>
    </location>
</feature>
<dbReference type="InterPro" id="IPR036627">
    <property type="entry name" value="CobW-likC_sf"/>
</dbReference>
<name>A0A2U1CHZ6_9BURK</name>
<dbReference type="InterPro" id="IPR011629">
    <property type="entry name" value="CobW-like_C"/>
</dbReference>
<evidence type="ECO:0000259" key="7">
    <source>
        <dbReference type="Pfam" id="PF02492"/>
    </source>
</evidence>
<evidence type="ECO:0000256" key="3">
    <source>
        <dbReference type="ARBA" id="ARBA00023186"/>
    </source>
</evidence>
<dbReference type="PANTHER" id="PTHR13748">
    <property type="entry name" value="COBW-RELATED"/>
    <property type="match status" value="1"/>
</dbReference>
<feature type="domain" description="CobW/HypB/UreG nucleotide-binding" evidence="7">
    <location>
        <begin position="6"/>
        <end position="191"/>
    </location>
</feature>
<dbReference type="SUPFAM" id="SSF52540">
    <property type="entry name" value="P-loop containing nucleoside triphosphate hydrolases"/>
    <property type="match status" value="1"/>
</dbReference>
<dbReference type="STRING" id="1231391.GCA_000308195_01884"/>
<dbReference type="GO" id="GO:0016787">
    <property type="term" value="F:hydrolase activity"/>
    <property type="evidence" value="ECO:0007669"/>
    <property type="project" value="UniProtKB-KW"/>
</dbReference>
<comment type="caution">
    <text evidence="9">The sequence shown here is derived from an EMBL/GenBank/DDBJ whole genome shotgun (WGS) entry which is preliminary data.</text>
</comment>
<reference evidence="9 10" key="1">
    <citation type="submission" date="2018-04" db="EMBL/GenBank/DDBJ databases">
        <title>Genomic Encyclopedia of Type Strains, Phase IV (KMG-IV): sequencing the most valuable type-strain genomes for metagenomic binning, comparative biology and taxonomic classification.</title>
        <authorList>
            <person name="Goeker M."/>
        </authorList>
    </citation>
    <scope>NUCLEOTIDE SEQUENCE [LARGE SCALE GENOMIC DNA]</scope>
    <source>
        <strain evidence="9 10">DSM 10065</strain>
    </source>
</reference>
<comment type="similarity">
    <text evidence="4">Belongs to the SIMIBI class G3E GTPase family. ZNG1 subfamily.</text>
</comment>
<evidence type="ECO:0000256" key="5">
    <source>
        <dbReference type="ARBA" id="ARBA00045658"/>
    </source>
</evidence>